<dbReference type="InterPro" id="IPR036388">
    <property type="entry name" value="WH-like_DNA-bd_sf"/>
</dbReference>
<dbReference type="SUPFAM" id="SSF48452">
    <property type="entry name" value="TPR-like"/>
    <property type="match status" value="2"/>
</dbReference>
<evidence type="ECO:0000313" key="5">
    <source>
        <dbReference type="EMBL" id="MDI2031370.1"/>
    </source>
</evidence>
<dbReference type="PRINTS" id="PR00038">
    <property type="entry name" value="HTHLUXR"/>
</dbReference>
<dbReference type="SMART" id="SM00421">
    <property type="entry name" value="HTH_LUXR"/>
    <property type="match status" value="1"/>
</dbReference>
<keyword evidence="1" id="KW-0547">Nucleotide-binding</keyword>
<proteinExistence type="predicted"/>
<dbReference type="InterPro" id="IPR016032">
    <property type="entry name" value="Sig_transdc_resp-reg_C-effctor"/>
</dbReference>
<feature type="domain" description="HTH luxR-type" evidence="4">
    <location>
        <begin position="878"/>
        <end position="943"/>
    </location>
</feature>
<protein>
    <submittedName>
        <fullName evidence="5">AAA family ATPase</fullName>
    </submittedName>
</protein>
<evidence type="ECO:0000256" key="1">
    <source>
        <dbReference type="ARBA" id="ARBA00022741"/>
    </source>
</evidence>
<evidence type="ECO:0000313" key="6">
    <source>
        <dbReference type="Proteomes" id="UP001237595"/>
    </source>
</evidence>
<dbReference type="RefSeq" id="WP_281457649.1">
    <property type="nucleotide sequence ID" value="NZ_JASAOF010000017.1"/>
</dbReference>
<reference evidence="5 6" key="1">
    <citation type="submission" date="2023-04" db="EMBL/GenBank/DDBJ databases">
        <title>Draft genome sequence of Saccharopolyspora sp. TS4A08 isolated from sweet potato rhizospheric soil.</title>
        <authorList>
            <person name="Suksaard P."/>
            <person name="Duangmal K."/>
        </authorList>
    </citation>
    <scope>NUCLEOTIDE SEQUENCE [LARGE SCALE GENOMIC DNA]</scope>
    <source>
        <strain evidence="5 6">TS4A08</strain>
    </source>
</reference>
<dbReference type="PANTHER" id="PTHR16305">
    <property type="entry name" value="TESTICULAR SOLUBLE ADENYLYL CYCLASE"/>
    <property type="match status" value="1"/>
</dbReference>
<dbReference type="SUPFAM" id="SSF46894">
    <property type="entry name" value="C-terminal effector domain of the bipartite response regulators"/>
    <property type="match status" value="1"/>
</dbReference>
<dbReference type="PANTHER" id="PTHR16305:SF35">
    <property type="entry name" value="TRANSCRIPTIONAL ACTIVATOR DOMAIN"/>
    <property type="match status" value="1"/>
</dbReference>
<dbReference type="InterPro" id="IPR011990">
    <property type="entry name" value="TPR-like_helical_dom_sf"/>
</dbReference>
<dbReference type="PROSITE" id="PS00622">
    <property type="entry name" value="HTH_LUXR_1"/>
    <property type="match status" value="1"/>
</dbReference>
<evidence type="ECO:0000256" key="3">
    <source>
        <dbReference type="SAM" id="MobiDB-lite"/>
    </source>
</evidence>
<dbReference type="Gene3D" id="1.25.40.10">
    <property type="entry name" value="Tetratricopeptide repeat domain"/>
    <property type="match status" value="1"/>
</dbReference>
<dbReference type="EMBL" id="JASAOF010000017">
    <property type="protein sequence ID" value="MDI2031370.1"/>
    <property type="molecule type" value="Genomic_DNA"/>
</dbReference>
<dbReference type="Pfam" id="PF00196">
    <property type="entry name" value="GerE"/>
    <property type="match status" value="1"/>
</dbReference>
<accession>A0ABT6PTN8</accession>
<feature type="region of interest" description="Disordered" evidence="3">
    <location>
        <begin position="939"/>
        <end position="962"/>
    </location>
</feature>
<dbReference type="Gene3D" id="1.10.10.10">
    <property type="entry name" value="Winged helix-like DNA-binding domain superfamily/Winged helix DNA-binding domain"/>
    <property type="match status" value="1"/>
</dbReference>
<dbReference type="Gene3D" id="3.40.50.300">
    <property type="entry name" value="P-loop containing nucleotide triphosphate hydrolases"/>
    <property type="match status" value="1"/>
</dbReference>
<name>A0ABT6PTN8_9PSEU</name>
<keyword evidence="2" id="KW-0067">ATP-binding</keyword>
<dbReference type="PROSITE" id="PS50043">
    <property type="entry name" value="HTH_LUXR_2"/>
    <property type="match status" value="1"/>
</dbReference>
<organism evidence="5 6">
    <name type="scientific">Saccharopolyspora ipomoeae</name>
    <dbReference type="NCBI Taxonomy" id="3042027"/>
    <lineage>
        <taxon>Bacteria</taxon>
        <taxon>Bacillati</taxon>
        <taxon>Actinomycetota</taxon>
        <taxon>Actinomycetes</taxon>
        <taxon>Pseudonocardiales</taxon>
        <taxon>Pseudonocardiaceae</taxon>
        <taxon>Saccharopolyspora</taxon>
    </lineage>
</organism>
<dbReference type="InterPro" id="IPR027417">
    <property type="entry name" value="P-loop_NTPase"/>
</dbReference>
<evidence type="ECO:0000256" key="2">
    <source>
        <dbReference type="ARBA" id="ARBA00022840"/>
    </source>
</evidence>
<keyword evidence="6" id="KW-1185">Reference proteome</keyword>
<dbReference type="InterPro" id="IPR041664">
    <property type="entry name" value="AAA_16"/>
</dbReference>
<dbReference type="SUPFAM" id="SSF52540">
    <property type="entry name" value="P-loop containing nucleoside triphosphate hydrolases"/>
    <property type="match status" value="1"/>
</dbReference>
<dbReference type="CDD" id="cd06170">
    <property type="entry name" value="LuxR_C_like"/>
    <property type="match status" value="1"/>
</dbReference>
<comment type="caution">
    <text evidence="5">The sequence shown here is derived from an EMBL/GenBank/DDBJ whole genome shotgun (WGS) entry which is preliminary data.</text>
</comment>
<dbReference type="Proteomes" id="UP001237595">
    <property type="component" value="Unassembled WGS sequence"/>
</dbReference>
<dbReference type="InterPro" id="IPR000792">
    <property type="entry name" value="Tscrpt_reg_LuxR_C"/>
</dbReference>
<evidence type="ECO:0000259" key="4">
    <source>
        <dbReference type="PROSITE" id="PS50043"/>
    </source>
</evidence>
<gene>
    <name evidence="5" type="ORF">QFW96_22265</name>
</gene>
<dbReference type="Pfam" id="PF13191">
    <property type="entry name" value="AAA_16"/>
    <property type="match status" value="1"/>
</dbReference>
<sequence>MRGDQQRIAEPIQPWVGRSRECAVLAEAFADARASRARCVVVRGPSGVGKSRLLSEFRRREQLRACAVLQVRCPDTPRPPRYDAVRRIFEPLELGADDVADSAVPALFPDLPVARNSSDYATLSALHSLAANLMATRPLVLVVDDAHHCDAASLRWLDFLLRRAADLPLLVVLGYRCDELDGPARATMSDLVAQRTTTVIEPAPLSRDDVAEVVTATLPVVPESDFVDTCARTSGGNPALLHRLIDALVKAGVRPDETGELSAEQIGRGVLAASVRSRLAGLPRRIARVAAAVAVLGPGAGVETVAAMAGVTRWQVTEALEVLRRRDVVAESGVDFAHDGMRAAVLDVVPVSEEDRLRAARILNDTGRPAIEVAEHLVQLAELNQPWMAGVLRDAAALTEQQGAPEIAVRYLRRVLDVETSEPQRIRVRADLGRVLAQLDPYAALPILRKLLDQVTDPTVYVSFVLNFAMTAVTAQRHPEAVRALGEVLAMLTLKARHDASAALRELCLSVESMLLIIGSGEKSTFGLVQDRIAERPLLSGGTPAERRMLAATAFVQSLRGEPSAQVVQHARTALNFQASDADPWTERCALFALHLADATEDLLPAAQRAVELVESMGARWDYSYSLSCYARVLLHFGDVRGAAEEARTAADICAQTVCADSTAAQYTAWASALVELGDVDQADEVLGRIERDWFDEATLEWHYFLHARARVHWIRGEFTAAAEVLLGCGRSMTGAGITNPVFVPWRTDAAILLAGLGRRSEAADLLDQDEEAAQRWGTARALGRHLMTRGVVAEDPVRAVGSLTEAVEVLSGSPAWLDEARAHFRLGEVLLRTEDERGARKHLRRCIDLATLCGAKPIADHARTLVVTAGGRVGQPLRSPVDLLTGSERRVATMAAAGASNRAIAEALFVTLRTVETHLTNAYRKLRVSKRADLAAALGGARTRRQHRDDEVEAEPLAGRP</sequence>